<protein>
    <submittedName>
        <fullName evidence="1">Uncharacterized protein</fullName>
    </submittedName>
</protein>
<dbReference type="AlphaFoldDB" id="A0A7J6W3E7"/>
<gene>
    <name evidence="1" type="ORF">FRX31_019562</name>
</gene>
<dbReference type="OrthoDB" id="1752183at2759"/>
<proteinExistence type="predicted"/>
<keyword evidence="2" id="KW-1185">Reference proteome</keyword>
<sequence>MMDAAKNRSNLVKELWNAAAMKLLVQIWKFRNKAHFDNLTFFELQIRRQVLKGINTAGLLATGAMNNDCQDLQLLRILNAIATGFSNNRYRCIIYLGHPEIVCGL</sequence>
<accession>A0A7J6W3E7</accession>
<dbReference type="Proteomes" id="UP000554482">
    <property type="component" value="Unassembled WGS sequence"/>
</dbReference>
<comment type="caution">
    <text evidence="1">The sequence shown here is derived from an EMBL/GenBank/DDBJ whole genome shotgun (WGS) entry which is preliminary data.</text>
</comment>
<evidence type="ECO:0000313" key="2">
    <source>
        <dbReference type="Proteomes" id="UP000554482"/>
    </source>
</evidence>
<dbReference type="EMBL" id="JABWDY010023529">
    <property type="protein sequence ID" value="KAF5190845.1"/>
    <property type="molecule type" value="Genomic_DNA"/>
</dbReference>
<reference evidence="1 2" key="1">
    <citation type="submission" date="2020-06" db="EMBL/GenBank/DDBJ databases">
        <title>Transcriptomic and genomic resources for Thalictrum thalictroides and T. hernandezii: Facilitating candidate gene discovery in an emerging model plant lineage.</title>
        <authorList>
            <person name="Arias T."/>
            <person name="Riano-Pachon D.M."/>
            <person name="Di Stilio V.S."/>
        </authorList>
    </citation>
    <scope>NUCLEOTIDE SEQUENCE [LARGE SCALE GENOMIC DNA]</scope>
    <source>
        <strain evidence="2">cv. WT478/WT964</strain>
        <tissue evidence="1">Leaves</tissue>
    </source>
</reference>
<name>A0A7J6W3E7_THATH</name>
<evidence type="ECO:0000313" key="1">
    <source>
        <dbReference type="EMBL" id="KAF5190845.1"/>
    </source>
</evidence>
<organism evidence="1 2">
    <name type="scientific">Thalictrum thalictroides</name>
    <name type="common">Rue-anemone</name>
    <name type="synonym">Anemone thalictroides</name>
    <dbReference type="NCBI Taxonomy" id="46969"/>
    <lineage>
        <taxon>Eukaryota</taxon>
        <taxon>Viridiplantae</taxon>
        <taxon>Streptophyta</taxon>
        <taxon>Embryophyta</taxon>
        <taxon>Tracheophyta</taxon>
        <taxon>Spermatophyta</taxon>
        <taxon>Magnoliopsida</taxon>
        <taxon>Ranunculales</taxon>
        <taxon>Ranunculaceae</taxon>
        <taxon>Thalictroideae</taxon>
        <taxon>Thalictrum</taxon>
    </lineage>
</organism>